<keyword evidence="2" id="KW-1185">Reference proteome</keyword>
<proteinExistence type="predicted"/>
<sequence length="104" mass="12581">MRSFLMRKGIRDRQRNHVYLPDRVRFMEQGCWSLGRTLRSNLEEVEPQKLRGLSLTYPDESFGAQNSFEAFSRRPSFIRLNRRDTPQRFVRKLKKKKIILSRHN</sequence>
<evidence type="ECO:0000313" key="2">
    <source>
        <dbReference type="Proteomes" id="UP001497644"/>
    </source>
</evidence>
<protein>
    <submittedName>
        <fullName evidence="1">Uncharacterized protein</fullName>
    </submittedName>
</protein>
<gene>
    <name evidence="1" type="ORF">LPLAT_LOCUS13283</name>
</gene>
<dbReference type="Proteomes" id="UP001497644">
    <property type="component" value="Chromosome 8"/>
</dbReference>
<dbReference type="EMBL" id="OZ034831">
    <property type="protein sequence ID" value="CAL1688161.1"/>
    <property type="molecule type" value="Genomic_DNA"/>
</dbReference>
<organism evidence="1 2">
    <name type="scientific">Lasius platythorax</name>
    <dbReference type="NCBI Taxonomy" id="488582"/>
    <lineage>
        <taxon>Eukaryota</taxon>
        <taxon>Metazoa</taxon>
        <taxon>Ecdysozoa</taxon>
        <taxon>Arthropoda</taxon>
        <taxon>Hexapoda</taxon>
        <taxon>Insecta</taxon>
        <taxon>Pterygota</taxon>
        <taxon>Neoptera</taxon>
        <taxon>Endopterygota</taxon>
        <taxon>Hymenoptera</taxon>
        <taxon>Apocrita</taxon>
        <taxon>Aculeata</taxon>
        <taxon>Formicoidea</taxon>
        <taxon>Formicidae</taxon>
        <taxon>Formicinae</taxon>
        <taxon>Lasius</taxon>
        <taxon>Lasius</taxon>
    </lineage>
</organism>
<name>A0AAV2P5L0_9HYME</name>
<reference evidence="1" key="1">
    <citation type="submission" date="2024-04" db="EMBL/GenBank/DDBJ databases">
        <authorList>
            <consortium name="Molecular Ecology Group"/>
        </authorList>
    </citation>
    <scope>NUCLEOTIDE SEQUENCE</scope>
</reference>
<accession>A0AAV2P5L0</accession>
<dbReference type="AlphaFoldDB" id="A0AAV2P5L0"/>
<evidence type="ECO:0000313" key="1">
    <source>
        <dbReference type="EMBL" id="CAL1688161.1"/>
    </source>
</evidence>